<dbReference type="AlphaFoldDB" id="A0A085M271"/>
<keyword evidence="1" id="KW-0812">Transmembrane</keyword>
<dbReference type="Proteomes" id="UP000030764">
    <property type="component" value="Unassembled WGS sequence"/>
</dbReference>
<evidence type="ECO:0000256" key="1">
    <source>
        <dbReference type="SAM" id="Phobius"/>
    </source>
</evidence>
<keyword evidence="1" id="KW-1133">Transmembrane helix</keyword>
<keyword evidence="1" id="KW-0472">Membrane</keyword>
<gene>
    <name evidence="2" type="ORF">M513_07722</name>
    <name evidence="3" type="ORF">M514_07722</name>
</gene>
<proteinExistence type="predicted"/>
<dbReference type="Proteomes" id="UP000030758">
    <property type="component" value="Unassembled WGS sequence"/>
</dbReference>
<feature type="transmembrane region" description="Helical" evidence="1">
    <location>
        <begin position="12"/>
        <end position="31"/>
    </location>
</feature>
<dbReference type="EMBL" id="KL363240">
    <property type="protein sequence ID" value="KFD51317.1"/>
    <property type="molecule type" value="Genomic_DNA"/>
</dbReference>
<evidence type="ECO:0000313" key="4">
    <source>
        <dbReference type="Proteomes" id="UP000030764"/>
    </source>
</evidence>
<name>A0A085M271_9BILA</name>
<dbReference type="EMBL" id="KL367671">
    <property type="protein sequence ID" value="KFD60385.1"/>
    <property type="molecule type" value="Genomic_DNA"/>
</dbReference>
<reference evidence="2 4" key="1">
    <citation type="journal article" date="2014" name="Nat. Genet.">
        <title>Genome and transcriptome of the porcine whipworm Trichuris suis.</title>
        <authorList>
            <person name="Jex A.R."/>
            <person name="Nejsum P."/>
            <person name="Schwarz E.M."/>
            <person name="Hu L."/>
            <person name="Young N.D."/>
            <person name="Hall R.S."/>
            <person name="Korhonen P.K."/>
            <person name="Liao S."/>
            <person name="Thamsborg S."/>
            <person name="Xia J."/>
            <person name="Xu P."/>
            <person name="Wang S."/>
            <person name="Scheerlinck J.P."/>
            <person name="Hofmann A."/>
            <person name="Sternberg P.W."/>
            <person name="Wang J."/>
            <person name="Gasser R.B."/>
        </authorList>
    </citation>
    <scope>NUCLEOTIDE SEQUENCE [LARGE SCALE GENOMIC DNA]</scope>
    <source>
        <strain evidence="3">DCEP-RM93F</strain>
        <strain evidence="2">DCEP-RM93M</strain>
    </source>
</reference>
<accession>A0A085M271</accession>
<evidence type="ECO:0000313" key="3">
    <source>
        <dbReference type="EMBL" id="KFD60385.1"/>
    </source>
</evidence>
<protein>
    <submittedName>
        <fullName evidence="2">Uncharacterized protein</fullName>
    </submittedName>
</protein>
<organism evidence="2 4">
    <name type="scientific">Trichuris suis</name>
    <name type="common">pig whipworm</name>
    <dbReference type="NCBI Taxonomy" id="68888"/>
    <lineage>
        <taxon>Eukaryota</taxon>
        <taxon>Metazoa</taxon>
        <taxon>Ecdysozoa</taxon>
        <taxon>Nematoda</taxon>
        <taxon>Enoplea</taxon>
        <taxon>Dorylaimia</taxon>
        <taxon>Trichinellida</taxon>
        <taxon>Trichuridae</taxon>
        <taxon>Trichuris</taxon>
    </lineage>
</organism>
<evidence type="ECO:0000313" key="2">
    <source>
        <dbReference type="EMBL" id="KFD51317.1"/>
    </source>
</evidence>
<sequence>MEDFSNKHYRLGLFVSWTFLPWTICLVDLFVEDLFVVDILCWTICPGSVITGKLGLGVQNQAGEKLIEFCQGNSLFITNTLFQQPKRDCTREPHQTDNIEIKSIIYCAVSDGGAVYNQLKHVLALIADHIMSFSSQNSD</sequence>
<keyword evidence="4" id="KW-1185">Reference proteome</keyword>